<evidence type="ECO:0000313" key="3">
    <source>
        <dbReference type="Proteomes" id="UP001189429"/>
    </source>
</evidence>
<dbReference type="EMBL" id="CAUYUJ010017152">
    <property type="protein sequence ID" value="CAK0872246.1"/>
    <property type="molecule type" value="Genomic_DNA"/>
</dbReference>
<accession>A0ABN9VGB7</accession>
<organism evidence="2 3">
    <name type="scientific">Prorocentrum cordatum</name>
    <dbReference type="NCBI Taxonomy" id="2364126"/>
    <lineage>
        <taxon>Eukaryota</taxon>
        <taxon>Sar</taxon>
        <taxon>Alveolata</taxon>
        <taxon>Dinophyceae</taxon>
        <taxon>Prorocentrales</taxon>
        <taxon>Prorocentraceae</taxon>
        <taxon>Prorocentrum</taxon>
    </lineage>
</organism>
<feature type="non-terminal residue" evidence="2">
    <location>
        <position position="105"/>
    </location>
</feature>
<proteinExistence type="predicted"/>
<reference evidence="2" key="1">
    <citation type="submission" date="2023-10" db="EMBL/GenBank/DDBJ databases">
        <authorList>
            <person name="Chen Y."/>
            <person name="Shah S."/>
            <person name="Dougan E. K."/>
            <person name="Thang M."/>
            <person name="Chan C."/>
        </authorList>
    </citation>
    <scope>NUCLEOTIDE SEQUENCE [LARGE SCALE GENOMIC DNA]</scope>
</reference>
<dbReference type="Proteomes" id="UP001189429">
    <property type="component" value="Unassembled WGS sequence"/>
</dbReference>
<comment type="caution">
    <text evidence="2">The sequence shown here is derived from an EMBL/GenBank/DDBJ whole genome shotgun (WGS) entry which is preliminary data.</text>
</comment>
<keyword evidence="3" id="KW-1185">Reference proteome</keyword>
<name>A0ABN9VGB7_9DINO</name>
<sequence>MPLAGDRLRRRLHQGRIAPKETENTARGASSGACGAARSVLAGGHAGQPQRPSPPAAPERPQGGGTGAGASTLPGQRGQHWRLPRAWAPPCVSHRAAHAGWKACL</sequence>
<feature type="compositionally biased region" description="Low complexity" evidence="1">
    <location>
        <begin position="26"/>
        <end position="39"/>
    </location>
</feature>
<feature type="region of interest" description="Disordered" evidence="1">
    <location>
        <begin position="1"/>
        <end position="79"/>
    </location>
</feature>
<gene>
    <name evidence="2" type="ORF">PCOR1329_LOCUS57772</name>
</gene>
<evidence type="ECO:0000313" key="2">
    <source>
        <dbReference type="EMBL" id="CAK0872246.1"/>
    </source>
</evidence>
<protein>
    <submittedName>
        <fullName evidence="2">Uncharacterized protein</fullName>
    </submittedName>
</protein>
<evidence type="ECO:0000256" key="1">
    <source>
        <dbReference type="SAM" id="MobiDB-lite"/>
    </source>
</evidence>